<accession>A0A2I0H2Z3</accession>
<feature type="non-terminal residue" evidence="4">
    <location>
        <position position="120"/>
    </location>
</feature>
<gene>
    <name evidence="4" type="ORF">CRG98_049740</name>
</gene>
<dbReference type="Pfam" id="PF12796">
    <property type="entry name" value="Ank_2"/>
    <property type="match status" value="1"/>
</dbReference>
<sequence length="120" mass="13667">MLGHLEFVQEILTRNPEMARELDFRRSSPLHLAAAKGHTEVVKLLLLTNPKMSLSRDWEGRCPIHLAVIRGHTEVLKELIQYEALEYLVETMGDDNEFMNTKDDDGSTILHLAAADQQVE</sequence>
<evidence type="ECO:0000256" key="2">
    <source>
        <dbReference type="ARBA" id="ARBA00023043"/>
    </source>
</evidence>
<dbReference type="PANTHER" id="PTHR24171">
    <property type="entry name" value="ANKYRIN REPEAT DOMAIN-CONTAINING PROTEIN 39-RELATED"/>
    <property type="match status" value="1"/>
</dbReference>
<feature type="repeat" description="ANK" evidence="3">
    <location>
        <begin position="25"/>
        <end position="57"/>
    </location>
</feature>
<name>A0A2I0H2Z3_PUNGR</name>
<dbReference type="PROSITE" id="PS50297">
    <property type="entry name" value="ANK_REP_REGION"/>
    <property type="match status" value="2"/>
</dbReference>
<dbReference type="AlphaFoldDB" id="A0A2I0H2Z3"/>
<dbReference type="PROSITE" id="PS50088">
    <property type="entry name" value="ANK_REPEAT"/>
    <property type="match status" value="2"/>
</dbReference>
<dbReference type="InterPro" id="IPR002110">
    <property type="entry name" value="Ankyrin_rpt"/>
</dbReference>
<dbReference type="PANTHER" id="PTHR24171:SF9">
    <property type="entry name" value="ANKYRIN REPEAT DOMAIN-CONTAINING PROTEIN 39"/>
    <property type="match status" value="1"/>
</dbReference>
<dbReference type="SMART" id="SM00248">
    <property type="entry name" value="ANK"/>
    <property type="match status" value="2"/>
</dbReference>
<dbReference type="EMBL" id="PGOL01042403">
    <property type="protein sequence ID" value="PKH97994.1"/>
    <property type="molecule type" value="Genomic_DNA"/>
</dbReference>
<dbReference type="SUPFAM" id="SSF48403">
    <property type="entry name" value="Ankyrin repeat"/>
    <property type="match status" value="1"/>
</dbReference>
<evidence type="ECO:0000313" key="5">
    <source>
        <dbReference type="Proteomes" id="UP000233551"/>
    </source>
</evidence>
<feature type="repeat" description="ANK" evidence="3">
    <location>
        <begin position="59"/>
        <end position="84"/>
    </location>
</feature>
<evidence type="ECO:0000256" key="3">
    <source>
        <dbReference type="PROSITE-ProRule" id="PRU00023"/>
    </source>
</evidence>
<keyword evidence="2 3" id="KW-0040">ANK repeat</keyword>
<comment type="caution">
    <text evidence="4">The sequence shown here is derived from an EMBL/GenBank/DDBJ whole genome shotgun (WGS) entry which is preliminary data.</text>
</comment>
<keyword evidence="5" id="KW-1185">Reference proteome</keyword>
<dbReference type="InterPro" id="IPR036770">
    <property type="entry name" value="Ankyrin_rpt-contain_sf"/>
</dbReference>
<reference evidence="4 5" key="1">
    <citation type="submission" date="2017-11" db="EMBL/GenBank/DDBJ databases">
        <title>De-novo sequencing of pomegranate (Punica granatum L.) genome.</title>
        <authorList>
            <person name="Akparov Z."/>
            <person name="Amiraslanov A."/>
            <person name="Hajiyeva S."/>
            <person name="Abbasov M."/>
            <person name="Kaur K."/>
            <person name="Hamwieh A."/>
            <person name="Solovyev V."/>
            <person name="Salamov A."/>
            <person name="Braich B."/>
            <person name="Kosarev P."/>
            <person name="Mahmoud A."/>
            <person name="Hajiyev E."/>
            <person name="Babayeva S."/>
            <person name="Izzatullayeva V."/>
            <person name="Mammadov A."/>
            <person name="Mammadov A."/>
            <person name="Sharifova S."/>
            <person name="Ojaghi J."/>
            <person name="Eynullazada K."/>
            <person name="Bayramov B."/>
            <person name="Abdulazimova A."/>
            <person name="Shahmuradov I."/>
        </authorList>
    </citation>
    <scope>NUCLEOTIDE SEQUENCE [LARGE SCALE GENOMIC DNA]</scope>
    <source>
        <strain evidence="5">cv. AG2017</strain>
        <tissue evidence="4">Leaf</tissue>
    </source>
</reference>
<dbReference type="Proteomes" id="UP000233551">
    <property type="component" value="Unassembled WGS sequence"/>
</dbReference>
<keyword evidence="1" id="KW-0677">Repeat</keyword>
<protein>
    <submittedName>
        <fullName evidence="4">Uncharacterized protein</fullName>
    </submittedName>
</protein>
<organism evidence="4 5">
    <name type="scientific">Punica granatum</name>
    <name type="common">Pomegranate</name>
    <dbReference type="NCBI Taxonomy" id="22663"/>
    <lineage>
        <taxon>Eukaryota</taxon>
        <taxon>Viridiplantae</taxon>
        <taxon>Streptophyta</taxon>
        <taxon>Embryophyta</taxon>
        <taxon>Tracheophyta</taxon>
        <taxon>Spermatophyta</taxon>
        <taxon>Magnoliopsida</taxon>
        <taxon>eudicotyledons</taxon>
        <taxon>Gunneridae</taxon>
        <taxon>Pentapetalae</taxon>
        <taxon>rosids</taxon>
        <taxon>malvids</taxon>
        <taxon>Myrtales</taxon>
        <taxon>Lythraceae</taxon>
        <taxon>Punica</taxon>
    </lineage>
</organism>
<dbReference type="Gene3D" id="1.25.40.20">
    <property type="entry name" value="Ankyrin repeat-containing domain"/>
    <property type="match status" value="1"/>
</dbReference>
<proteinExistence type="predicted"/>
<evidence type="ECO:0000256" key="1">
    <source>
        <dbReference type="ARBA" id="ARBA00022737"/>
    </source>
</evidence>
<dbReference type="STRING" id="22663.A0A2I0H2Z3"/>
<evidence type="ECO:0000313" key="4">
    <source>
        <dbReference type="EMBL" id="PKH97994.1"/>
    </source>
</evidence>